<keyword evidence="3" id="KW-0597">Phosphoprotein</keyword>
<feature type="transmembrane region" description="Helical" evidence="10">
    <location>
        <begin position="126"/>
        <end position="146"/>
    </location>
</feature>
<dbReference type="SUPFAM" id="SSF55874">
    <property type="entry name" value="ATPase domain of HSP90 chaperone/DNA topoisomerase II/histidine kinase"/>
    <property type="match status" value="1"/>
</dbReference>
<feature type="transmembrane region" description="Helical" evidence="10">
    <location>
        <begin position="271"/>
        <end position="295"/>
    </location>
</feature>
<dbReference type="Pfam" id="PF00989">
    <property type="entry name" value="PAS"/>
    <property type="match status" value="1"/>
</dbReference>
<evidence type="ECO:0000256" key="6">
    <source>
        <dbReference type="ARBA" id="ARBA00022777"/>
    </source>
</evidence>
<evidence type="ECO:0000256" key="10">
    <source>
        <dbReference type="SAM" id="Phobius"/>
    </source>
</evidence>
<dbReference type="EMBL" id="CP003614">
    <property type="protein sequence ID" value="AFZ06883.1"/>
    <property type="molecule type" value="Genomic_DNA"/>
</dbReference>
<dbReference type="eggNOG" id="COG0531">
    <property type="taxonomic scope" value="Bacteria"/>
</dbReference>
<dbReference type="CDD" id="cd00130">
    <property type="entry name" value="PAS"/>
    <property type="match status" value="1"/>
</dbReference>
<dbReference type="Pfam" id="PF02518">
    <property type="entry name" value="HATPase_c"/>
    <property type="match status" value="1"/>
</dbReference>
<dbReference type="InterPro" id="IPR004358">
    <property type="entry name" value="Sig_transdc_His_kin-like_C"/>
</dbReference>
<dbReference type="InterPro" id="IPR035965">
    <property type="entry name" value="PAS-like_dom_sf"/>
</dbReference>
<gene>
    <name evidence="14" type="ORF">Osc7112_2445</name>
</gene>
<evidence type="ECO:0000259" key="12">
    <source>
        <dbReference type="PROSITE" id="PS50112"/>
    </source>
</evidence>
<dbReference type="Gene3D" id="3.30.450.20">
    <property type="entry name" value="PAS domain"/>
    <property type="match status" value="1"/>
</dbReference>
<dbReference type="SMART" id="SM00387">
    <property type="entry name" value="HATPase_c"/>
    <property type="match status" value="1"/>
</dbReference>
<dbReference type="PROSITE" id="PS50112">
    <property type="entry name" value="PAS"/>
    <property type="match status" value="1"/>
</dbReference>
<dbReference type="InterPro" id="IPR036097">
    <property type="entry name" value="HisK_dim/P_sf"/>
</dbReference>
<dbReference type="STRING" id="179408.Osc7112_2445"/>
<feature type="transmembrane region" description="Helical" evidence="10">
    <location>
        <begin position="323"/>
        <end position="342"/>
    </location>
</feature>
<evidence type="ECO:0000256" key="2">
    <source>
        <dbReference type="ARBA" id="ARBA00012438"/>
    </source>
</evidence>
<feature type="transmembrane region" description="Helical" evidence="10">
    <location>
        <begin position="449"/>
        <end position="471"/>
    </location>
</feature>
<dbReference type="Gene3D" id="1.20.1740.10">
    <property type="entry name" value="Amino acid/polyamine transporter I"/>
    <property type="match status" value="1"/>
</dbReference>
<feature type="domain" description="PAS" evidence="12">
    <location>
        <begin position="515"/>
        <end position="559"/>
    </location>
</feature>
<keyword evidence="8" id="KW-0902">Two-component regulatory system</keyword>
<dbReference type="InterPro" id="IPR000014">
    <property type="entry name" value="PAS"/>
</dbReference>
<accession>K9VFK4</accession>
<dbReference type="eggNOG" id="COG4191">
    <property type="taxonomic scope" value="Bacteria"/>
</dbReference>
<dbReference type="Gene3D" id="3.30.565.10">
    <property type="entry name" value="Histidine kinase-like ATPase, C-terminal domain"/>
    <property type="match status" value="1"/>
</dbReference>
<dbReference type="NCBIfam" id="TIGR00229">
    <property type="entry name" value="sensory_box"/>
    <property type="match status" value="1"/>
</dbReference>
<dbReference type="InterPro" id="IPR000700">
    <property type="entry name" value="PAS-assoc_C"/>
</dbReference>
<proteinExistence type="predicted"/>
<dbReference type="PATRIC" id="fig|179408.3.peg.2993"/>
<organism evidence="14 15">
    <name type="scientific">Phormidium nigroviride PCC 7112</name>
    <dbReference type="NCBI Taxonomy" id="179408"/>
    <lineage>
        <taxon>Bacteria</taxon>
        <taxon>Bacillati</taxon>
        <taxon>Cyanobacteriota</taxon>
        <taxon>Cyanophyceae</taxon>
        <taxon>Oscillatoriophycideae</taxon>
        <taxon>Oscillatoriales</taxon>
        <taxon>Oscillatoriaceae</taxon>
        <taxon>Phormidium</taxon>
    </lineage>
</organism>
<dbReference type="GO" id="GO:0000155">
    <property type="term" value="F:phosphorelay sensor kinase activity"/>
    <property type="evidence" value="ECO:0007669"/>
    <property type="project" value="InterPro"/>
</dbReference>
<dbReference type="PROSITE" id="PS50113">
    <property type="entry name" value="PAC"/>
    <property type="match status" value="1"/>
</dbReference>
<keyword evidence="9" id="KW-0175">Coiled coil</keyword>
<sequence length="941" mass="104685">MRLPRSLSAVETSGFGLTGHANWFTIATAIQAAIGPSAIFVWLPGILMGIMLNLQVKRIGEYFPDMAGGTPNYTARMLKNYPGLGSYAAIGYFLSWVATLPISAIVLTQLIKVNLNSLGFSCPETLLNITFTLLPFILTFSGTRALSILHAFFVLPTVGVLSVFSIQGLFWLAFSSNSPGFFPTIWPEFTFIDWAKWFYFATYIFYCCDSAASFVADSRNPTKTLQFLKISALGMLPVILGGSWVLMRLATAPDLKDDVFLNVLAACQVLWGPWVPTLVTFLVVASCLLSCATIVSNCPRMLYQLAVDGHISPTFAVVSRRGVFGFGLVFVLVLSLICLAWGNVPRLVAITNVGLVLCLMMFHLSLWLRRDRPEVRWPWWSLGFFAVDAVVLVVGGLAWGWQNFIIGLFFPLGVLAVDAGISRIAFAPFHPSWWIRLYRNRSKSKMPDFVAFQVVILILLIVSAVAVGWMFGFKLYANSTVGLNLFVVLLVTVAFIGVAVACWTSLPQVVSMDEAREGAEQLFTIALDAIVVLDENGVIRQTNPAAESVFGIGARGLIGSHLNKLLPGLGVQPEQWLSRSEQTFNLSDGRSRILEVAISDRFSQDASLSNQDLQQYVAIVRDITDRKQAQEALQKANEELEIKVEERTSELTHSVEQLQNEIEERQRIEENLRAMQNQIIVQEKLASLGSLTAGIAHEIRNPLNFVNNFSEVSAELTEEILQEIENQTERLAPDSREYITELLTDLKANLQKINQHGQRADRIVGNMLLHSRGQRGHWEATNINSLLEEYVNLAYHGMRAKEAAFNMIIASDYDNNIGQVEVVPQDISRVFLNIINNACYAAHKKKQEIGEKFSPQLDVRTRNLESAIEIRIRDNGQGIEPEIFDKIFNPFFTTKPAGEGTGLGLSMSHDIIIQQHRGDIKVETEVGSYTEFIITLPKKTA</sequence>
<dbReference type="HOGENOM" id="CLU_311876_0_0_3"/>
<reference evidence="14 15" key="1">
    <citation type="submission" date="2012-05" db="EMBL/GenBank/DDBJ databases">
        <title>Finished chromosome of genome of Oscillatoria sp. PCC 7112.</title>
        <authorList>
            <consortium name="US DOE Joint Genome Institute"/>
            <person name="Gugger M."/>
            <person name="Coursin T."/>
            <person name="Rippka R."/>
            <person name="Tandeau De Marsac N."/>
            <person name="Huntemann M."/>
            <person name="Wei C.-L."/>
            <person name="Han J."/>
            <person name="Detter J.C."/>
            <person name="Han C."/>
            <person name="Tapia R."/>
            <person name="Davenport K."/>
            <person name="Daligault H."/>
            <person name="Erkkila T."/>
            <person name="Gu W."/>
            <person name="Munk A.C.C."/>
            <person name="Teshima H."/>
            <person name="Xu Y."/>
            <person name="Chain P."/>
            <person name="Chen A."/>
            <person name="Krypides N."/>
            <person name="Mavromatis K."/>
            <person name="Markowitz V."/>
            <person name="Szeto E."/>
            <person name="Ivanova N."/>
            <person name="Mikhailova N."/>
            <person name="Ovchinnikova G."/>
            <person name="Pagani I."/>
            <person name="Pati A."/>
            <person name="Goodwin L."/>
            <person name="Peters L."/>
            <person name="Pitluck S."/>
            <person name="Woyke T."/>
            <person name="Kerfeld C."/>
        </authorList>
    </citation>
    <scope>NUCLEOTIDE SEQUENCE [LARGE SCALE GENOMIC DNA]</scope>
    <source>
        <strain evidence="14 15">PCC 7112</strain>
    </source>
</reference>
<keyword evidence="10" id="KW-1133">Transmembrane helix</keyword>
<evidence type="ECO:0000256" key="7">
    <source>
        <dbReference type="ARBA" id="ARBA00022840"/>
    </source>
</evidence>
<dbReference type="SMART" id="SM00388">
    <property type="entry name" value="HisKA"/>
    <property type="match status" value="1"/>
</dbReference>
<name>K9VFK4_9CYAN</name>
<dbReference type="PROSITE" id="PS50109">
    <property type="entry name" value="HIS_KIN"/>
    <property type="match status" value="1"/>
</dbReference>
<keyword evidence="15" id="KW-1185">Reference proteome</keyword>
<feature type="domain" description="PAC" evidence="13">
    <location>
        <begin position="578"/>
        <end position="635"/>
    </location>
</feature>
<keyword evidence="5" id="KW-0547">Nucleotide-binding</keyword>
<dbReference type="GO" id="GO:0006355">
    <property type="term" value="P:regulation of DNA-templated transcription"/>
    <property type="evidence" value="ECO:0007669"/>
    <property type="project" value="InterPro"/>
</dbReference>
<dbReference type="InterPro" id="IPR036890">
    <property type="entry name" value="HATPase_C_sf"/>
</dbReference>
<feature type="transmembrane region" description="Helical" evidence="10">
    <location>
        <begin position="348"/>
        <end position="367"/>
    </location>
</feature>
<evidence type="ECO:0000256" key="8">
    <source>
        <dbReference type="ARBA" id="ARBA00023012"/>
    </source>
</evidence>
<feature type="coiled-coil region" evidence="9">
    <location>
        <begin position="619"/>
        <end position="685"/>
    </location>
</feature>
<keyword evidence="10" id="KW-0472">Membrane</keyword>
<dbReference type="KEGG" id="oni:Osc7112_2445"/>
<feature type="transmembrane region" description="Helical" evidence="10">
    <location>
        <begin position="84"/>
        <end position="106"/>
    </location>
</feature>
<dbReference type="InterPro" id="IPR003661">
    <property type="entry name" value="HisK_dim/P_dom"/>
</dbReference>
<dbReference type="InterPro" id="IPR003594">
    <property type="entry name" value="HATPase_dom"/>
</dbReference>
<evidence type="ECO:0000256" key="3">
    <source>
        <dbReference type="ARBA" id="ARBA00022553"/>
    </source>
</evidence>
<keyword evidence="4" id="KW-0808">Transferase</keyword>
<dbReference type="GO" id="GO:0005524">
    <property type="term" value="F:ATP binding"/>
    <property type="evidence" value="ECO:0007669"/>
    <property type="project" value="UniProtKB-KW"/>
</dbReference>
<dbReference type="PANTHER" id="PTHR43065">
    <property type="entry name" value="SENSOR HISTIDINE KINASE"/>
    <property type="match status" value="1"/>
</dbReference>
<feature type="domain" description="Histidine kinase" evidence="11">
    <location>
        <begin position="694"/>
        <end position="940"/>
    </location>
</feature>
<feature type="transmembrane region" description="Helical" evidence="10">
    <location>
        <begin position="20"/>
        <end position="43"/>
    </location>
</feature>
<feature type="transmembrane region" description="Helical" evidence="10">
    <location>
        <begin position="405"/>
        <end position="429"/>
    </location>
</feature>
<dbReference type="Gene3D" id="1.10.287.130">
    <property type="match status" value="1"/>
</dbReference>
<evidence type="ECO:0000256" key="1">
    <source>
        <dbReference type="ARBA" id="ARBA00000085"/>
    </source>
</evidence>
<dbReference type="Proteomes" id="UP000010478">
    <property type="component" value="Chromosome"/>
</dbReference>
<keyword evidence="7" id="KW-0067">ATP-binding</keyword>
<dbReference type="AlphaFoldDB" id="K9VFK4"/>
<dbReference type="InterPro" id="IPR005467">
    <property type="entry name" value="His_kinase_dom"/>
</dbReference>
<feature type="transmembrane region" description="Helical" evidence="10">
    <location>
        <begin position="483"/>
        <end position="506"/>
    </location>
</feature>
<keyword evidence="10" id="KW-0812">Transmembrane</keyword>
<evidence type="ECO:0000259" key="13">
    <source>
        <dbReference type="PROSITE" id="PS50113"/>
    </source>
</evidence>
<evidence type="ECO:0000256" key="9">
    <source>
        <dbReference type="SAM" id="Coils"/>
    </source>
</evidence>
<evidence type="ECO:0000256" key="5">
    <source>
        <dbReference type="ARBA" id="ARBA00022741"/>
    </source>
</evidence>
<dbReference type="InterPro" id="IPR013767">
    <property type="entry name" value="PAS_fold"/>
</dbReference>
<evidence type="ECO:0000259" key="11">
    <source>
        <dbReference type="PROSITE" id="PS50109"/>
    </source>
</evidence>
<protein>
    <recommendedName>
        <fullName evidence="2">histidine kinase</fullName>
        <ecNumber evidence="2">2.7.13.3</ecNumber>
    </recommendedName>
</protein>
<dbReference type="PRINTS" id="PR00344">
    <property type="entry name" value="BCTRLSENSOR"/>
</dbReference>
<feature type="transmembrane region" description="Helical" evidence="10">
    <location>
        <begin position="379"/>
        <end position="399"/>
    </location>
</feature>
<dbReference type="SUPFAM" id="SSF47384">
    <property type="entry name" value="Homodimeric domain of signal transducing histidine kinase"/>
    <property type="match status" value="1"/>
</dbReference>
<evidence type="ECO:0000313" key="15">
    <source>
        <dbReference type="Proteomes" id="UP000010478"/>
    </source>
</evidence>
<dbReference type="CDD" id="cd00082">
    <property type="entry name" value="HisKA"/>
    <property type="match status" value="1"/>
</dbReference>
<dbReference type="SUPFAM" id="SSF55785">
    <property type="entry name" value="PYP-like sensor domain (PAS domain)"/>
    <property type="match status" value="1"/>
</dbReference>
<dbReference type="EC" id="2.7.13.3" evidence="2"/>
<comment type="catalytic activity">
    <reaction evidence="1">
        <text>ATP + protein L-histidine = ADP + protein N-phospho-L-histidine.</text>
        <dbReference type="EC" id="2.7.13.3"/>
    </reaction>
</comment>
<dbReference type="Pfam" id="PF00512">
    <property type="entry name" value="HisKA"/>
    <property type="match status" value="1"/>
</dbReference>
<evidence type="ECO:0000313" key="14">
    <source>
        <dbReference type="EMBL" id="AFZ06883.1"/>
    </source>
</evidence>
<dbReference type="PANTHER" id="PTHR43065:SF42">
    <property type="entry name" value="TWO-COMPONENT SENSOR PPRA"/>
    <property type="match status" value="1"/>
</dbReference>
<feature type="transmembrane region" description="Helical" evidence="10">
    <location>
        <begin position="194"/>
        <end position="215"/>
    </location>
</feature>
<feature type="transmembrane region" description="Helical" evidence="10">
    <location>
        <begin position="153"/>
        <end position="174"/>
    </location>
</feature>
<feature type="transmembrane region" description="Helical" evidence="10">
    <location>
        <begin position="227"/>
        <end position="251"/>
    </location>
</feature>
<keyword evidence="6 14" id="KW-0418">Kinase</keyword>
<evidence type="ECO:0000256" key="4">
    <source>
        <dbReference type="ARBA" id="ARBA00022679"/>
    </source>
</evidence>